<gene>
    <name evidence="3" type="ORF">CDG60_09420</name>
</gene>
<reference evidence="4" key="1">
    <citation type="submission" date="2018-09" db="EMBL/GenBank/DDBJ databases">
        <title>The complete genome of Acinetobacter sp. strain WCHAc010005.</title>
        <authorList>
            <person name="Hu Y."/>
            <person name="Long H."/>
            <person name="Feng Y."/>
            <person name="Zong Z."/>
        </authorList>
    </citation>
    <scope>NUCLEOTIDE SEQUENCE [LARGE SCALE GENOMIC DNA]</scope>
    <source>
        <strain evidence="4">WCHAc010005</strain>
    </source>
</reference>
<dbReference type="RefSeq" id="WP_087514210.1">
    <property type="nucleotide sequence ID" value="NZ_CP032134.1"/>
</dbReference>
<feature type="domain" description="Antitoxin Xre/MbcA/ParS-like toxin-binding" evidence="1">
    <location>
        <begin position="72"/>
        <end position="121"/>
    </location>
</feature>
<dbReference type="InterPro" id="IPR024467">
    <property type="entry name" value="Xre/MbcA/ParS-like_toxin-bd"/>
</dbReference>
<accession>A0A3B7M2A9</accession>
<name>A0A3B7M2A9_9GAMM</name>
<dbReference type="Proteomes" id="UP000263753">
    <property type="component" value="Chromosome"/>
</dbReference>
<dbReference type="InterPro" id="IPR010982">
    <property type="entry name" value="Lambda_DNA-bd_dom_sf"/>
</dbReference>
<organism evidence="3 4">
    <name type="scientific">Acinetobacter chinensis</name>
    <dbReference type="NCBI Taxonomy" id="2004650"/>
    <lineage>
        <taxon>Bacteria</taxon>
        <taxon>Pseudomonadati</taxon>
        <taxon>Pseudomonadota</taxon>
        <taxon>Gammaproteobacteria</taxon>
        <taxon>Moraxellales</taxon>
        <taxon>Moraxellaceae</taxon>
        <taxon>Acinetobacter</taxon>
    </lineage>
</organism>
<dbReference type="Pfam" id="PF09722">
    <property type="entry name" value="Xre_MbcA_ParS_C"/>
    <property type="match status" value="1"/>
</dbReference>
<protein>
    <submittedName>
        <fullName evidence="3">DUF2384 domain-containing protein</fullName>
    </submittedName>
</protein>
<dbReference type="AlphaFoldDB" id="A0A3B7M2A9"/>
<dbReference type="SUPFAM" id="SSF47413">
    <property type="entry name" value="lambda repressor-like DNA-binding domains"/>
    <property type="match status" value="1"/>
</dbReference>
<evidence type="ECO:0000313" key="4">
    <source>
        <dbReference type="Proteomes" id="UP000263753"/>
    </source>
</evidence>
<evidence type="ECO:0000313" key="3">
    <source>
        <dbReference type="EMBL" id="AXY56763.1"/>
    </source>
</evidence>
<dbReference type="EMBL" id="CP032134">
    <property type="protein sequence ID" value="AXY56763.1"/>
    <property type="molecule type" value="Genomic_DNA"/>
</dbReference>
<evidence type="ECO:0000259" key="2">
    <source>
        <dbReference type="Pfam" id="PF20432"/>
    </source>
</evidence>
<dbReference type="GO" id="GO:0003677">
    <property type="term" value="F:DNA binding"/>
    <property type="evidence" value="ECO:0007669"/>
    <property type="project" value="InterPro"/>
</dbReference>
<dbReference type="Pfam" id="PF20432">
    <property type="entry name" value="Xre-like-HTH"/>
    <property type="match status" value="1"/>
</dbReference>
<dbReference type="InterPro" id="IPR046847">
    <property type="entry name" value="Xre-like_HTH"/>
</dbReference>
<dbReference type="KEGG" id="achi:CDG60_09420"/>
<proteinExistence type="predicted"/>
<evidence type="ECO:0000259" key="1">
    <source>
        <dbReference type="Pfam" id="PF09722"/>
    </source>
</evidence>
<feature type="domain" description="Antitoxin Xre-like helix-turn-helix" evidence="2">
    <location>
        <begin position="14"/>
        <end position="68"/>
    </location>
</feature>
<sequence length="123" mass="13366">MSALLKQPVEKNVVLAKAVLNAAEQLELKQTQLAAILGVHRTAISRLKSNPELDPSSKQGELALLLIRIYRALYALAGGDLEWMRHFINTPNLVTGGVPVQQIESITGLVSVVNFLDALRGKV</sequence>